<dbReference type="EMBL" id="MGEG01000033">
    <property type="protein sequence ID" value="OGL78509.1"/>
    <property type="molecule type" value="Genomic_DNA"/>
</dbReference>
<protein>
    <submittedName>
        <fullName evidence="1">Uncharacterized protein</fullName>
    </submittedName>
</protein>
<sequence>MLRSLTRQGPEFDFALAAAAYLSPLLRVDSENFNHIQEQAQQAIGVTGMRGPDSTMWWTFAPYLYQSMVAKGVAEEAAFQRLVEWAKTSPKPNERIGLAGLEMFVKEGIRDYGLPKDVNNILHKFTAQEAERIVSTVFGVRDKNESLPNMLEIPKVSDLESGHISYDAARDMTREPAILDKFYSTGSFQRAVQALADVPTEVKKSLMSEQINLPGRLRNHILRLLARPGAEYDFAIALIKYGPEIFTKEQKEQDNIGQVINAEYTDTVMWWTFAPYLYRNLTSKGVTEEDAVHKVLDWVKSSPLYTGPRREIESLHNLAGLEVFNDEKIIKYALAKNPKDISHRFTAQEAERVVRDVFGIKEKTEQNQAQAGMTPSTVRRS</sequence>
<name>A0A1F7UJS0_9BACT</name>
<evidence type="ECO:0000313" key="2">
    <source>
        <dbReference type="Proteomes" id="UP000176598"/>
    </source>
</evidence>
<reference evidence="1 2" key="1">
    <citation type="journal article" date="2016" name="Nat. Commun.">
        <title>Thousands of microbial genomes shed light on interconnected biogeochemical processes in an aquifer system.</title>
        <authorList>
            <person name="Anantharaman K."/>
            <person name="Brown C.T."/>
            <person name="Hug L.A."/>
            <person name="Sharon I."/>
            <person name="Castelle C.J."/>
            <person name="Probst A.J."/>
            <person name="Thomas B.C."/>
            <person name="Singh A."/>
            <person name="Wilkins M.J."/>
            <person name="Karaoz U."/>
            <person name="Brodie E.L."/>
            <person name="Williams K.H."/>
            <person name="Hubbard S.S."/>
            <person name="Banfield J.F."/>
        </authorList>
    </citation>
    <scope>NUCLEOTIDE SEQUENCE [LARGE SCALE GENOMIC DNA]</scope>
</reference>
<accession>A0A1F7UJS0</accession>
<evidence type="ECO:0000313" key="1">
    <source>
        <dbReference type="EMBL" id="OGL78509.1"/>
    </source>
</evidence>
<organism evidence="1 2">
    <name type="scientific">Candidatus Uhrbacteria bacterium RIFCSPHIGHO2_12_FULL_57_11</name>
    <dbReference type="NCBI Taxonomy" id="1802398"/>
    <lineage>
        <taxon>Bacteria</taxon>
        <taxon>Candidatus Uhriibacteriota</taxon>
    </lineage>
</organism>
<dbReference type="Proteomes" id="UP000176598">
    <property type="component" value="Unassembled WGS sequence"/>
</dbReference>
<proteinExistence type="predicted"/>
<dbReference type="AlphaFoldDB" id="A0A1F7UJS0"/>
<comment type="caution">
    <text evidence="1">The sequence shown here is derived from an EMBL/GenBank/DDBJ whole genome shotgun (WGS) entry which is preliminary data.</text>
</comment>
<gene>
    <name evidence="1" type="ORF">A3F28_00800</name>
</gene>